<dbReference type="PANTHER" id="PTHR11139">
    <property type="entry name" value="ATAXIA TELANGIECTASIA MUTATED ATM -RELATED"/>
    <property type="match status" value="1"/>
</dbReference>
<feature type="compositionally biased region" description="Low complexity" evidence="14">
    <location>
        <begin position="2733"/>
        <end position="2757"/>
    </location>
</feature>
<dbReference type="GO" id="GO:0004677">
    <property type="term" value="F:DNA-dependent protein kinase activity"/>
    <property type="evidence" value="ECO:0007669"/>
    <property type="project" value="InterPro"/>
</dbReference>
<feature type="region of interest" description="Disordered" evidence="14">
    <location>
        <begin position="2730"/>
        <end position="2768"/>
    </location>
</feature>
<evidence type="ECO:0000256" key="1">
    <source>
        <dbReference type="ARBA" id="ARBA00004604"/>
    </source>
</evidence>
<feature type="region of interest" description="Disordered" evidence="14">
    <location>
        <begin position="1616"/>
        <end position="1638"/>
    </location>
</feature>
<dbReference type="InterPro" id="IPR011009">
    <property type="entry name" value="Kinase-like_dom_sf"/>
</dbReference>
<dbReference type="FunFam" id="1.10.1070.11:FF:000041">
    <property type="entry name" value="DNA-dependent protein kinase catalytic subunit"/>
    <property type="match status" value="1"/>
</dbReference>
<dbReference type="InterPro" id="IPR003152">
    <property type="entry name" value="FATC_dom"/>
</dbReference>
<keyword evidence="5" id="KW-0597">Phosphoprotein</keyword>
<dbReference type="InterPro" id="IPR012582">
    <property type="entry name" value="DNAPKcs_CC3"/>
</dbReference>
<dbReference type="InterPro" id="IPR036940">
    <property type="entry name" value="PI3/4_kinase_cat_sf"/>
</dbReference>
<dbReference type="InterPro" id="IPR046803">
    <property type="entry name" value="DNAPKcs_CC1-2"/>
</dbReference>
<dbReference type="Gene3D" id="3.30.1010.10">
    <property type="entry name" value="Phosphatidylinositol 3-kinase Catalytic Subunit, Chain A, domain 4"/>
    <property type="match status" value="1"/>
</dbReference>
<evidence type="ECO:0000256" key="12">
    <source>
        <dbReference type="ARBA" id="ARBA00023242"/>
    </source>
</evidence>
<feature type="domain" description="FATC" evidence="17">
    <location>
        <begin position="4129"/>
        <end position="4161"/>
    </location>
</feature>
<dbReference type="PROSITE" id="PS51190">
    <property type="entry name" value="FATC"/>
    <property type="match status" value="1"/>
</dbReference>
<dbReference type="InterPro" id="IPR050517">
    <property type="entry name" value="DDR_Repair_Kinase"/>
</dbReference>
<evidence type="ECO:0000256" key="6">
    <source>
        <dbReference type="ARBA" id="ARBA00022679"/>
    </source>
</evidence>
<organism evidence="18 19">
    <name type="scientific">Polysphondylium violaceum</name>
    <dbReference type="NCBI Taxonomy" id="133409"/>
    <lineage>
        <taxon>Eukaryota</taxon>
        <taxon>Amoebozoa</taxon>
        <taxon>Evosea</taxon>
        <taxon>Eumycetozoa</taxon>
        <taxon>Dictyostelia</taxon>
        <taxon>Dictyosteliales</taxon>
        <taxon>Dictyosteliaceae</taxon>
        <taxon>Polysphondylium</taxon>
    </lineage>
</organism>
<dbReference type="EC" id="2.7.11.1" evidence="2"/>
<evidence type="ECO:0000256" key="11">
    <source>
        <dbReference type="ARBA" id="ARBA00023204"/>
    </source>
</evidence>
<evidence type="ECO:0000256" key="14">
    <source>
        <dbReference type="SAM" id="MobiDB-lite"/>
    </source>
</evidence>
<dbReference type="Pfam" id="PF02260">
    <property type="entry name" value="FATC"/>
    <property type="match status" value="1"/>
</dbReference>
<dbReference type="FunFam" id="3.30.1010.10:FF:000013">
    <property type="entry name" value="Protein kinase, DNA-activated, catalytic subunit"/>
    <property type="match status" value="1"/>
</dbReference>
<feature type="domain" description="FAT" evidence="16">
    <location>
        <begin position="2922"/>
        <end position="3569"/>
    </location>
</feature>
<gene>
    <name evidence="18" type="ORF">CYY_002790</name>
</gene>
<evidence type="ECO:0000256" key="3">
    <source>
        <dbReference type="ARBA" id="ARBA00018077"/>
    </source>
</evidence>
<evidence type="ECO:0000256" key="7">
    <source>
        <dbReference type="ARBA" id="ARBA00022741"/>
    </source>
</evidence>
<dbReference type="GO" id="GO:0005730">
    <property type="term" value="C:nucleolus"/>
    <property type="evidence" value="ECO:0007669"/>
    <property type="project" value="UniProtKB-SubCell"/>
</dbReference>
<evidence type="ECO:0000313" key="18">
    <source>
        <dbReference type="EMBL" id="KAF2075899.1"/>
    </source>
</evidence>
<keyword evidence="4" id="KW-0723">Serine/threonine-protein kinase</keyword>
<dbReference type="GO" id="GO:0006303">
    <property type="term" value="P:double-strand break repair via nonhomologous end joining"/>
    <property type="evidence" value="ECO:0007669"/>
    <property type="project" value="InterPro"/>
</dbReference>
<keyword evidence="11" id="KW-0234">DNA repair</keyword>
<feature type="domain" description="PI3K/PI4K catalytic" evidence="15">
    <location>
        <begin position="3749"/>
        <end position="4088"/>
    </location>
</feature>
<dbReference type="GO" id="GO:0000723">
    <property type="term" value="P:telomere maintenance"/>
    <property type="evidence" value="ECO:0007669"/>
    <property type="project" value="TreeGrafter"/>
</dbReference>
<sequence>MNNNNSNNSNNEQVTTKLNIVNNGIYQKLSNYLRKLYDIVDKFVNNKNASNSLESDSVIIIEELKNVLLKELVMEEEIALASSLLFSGDHSILKLIEKTITLNSKEVVKVKTTLLSLISEFIVILQKRTENYALAIKNLCISVFRRDQSASVQAMAFAPIKKILHMIPHYLKNIRAEVFGVREMSDLLLLQFTCGKFSQTVRGEIVVTLGLFTEIFPTHMSEKNNQICALLMETLGAQLKSKAPETYLIVCCLKGLDSLLFHFSGDFVAVPKNVQMLYQYIYLCMDPVSSATRYEVPRAAMKIILHHSLLFKQYLTEQAENFYTRIEHWCNHVNKPNRDIAFNTVDVFFSQIAKELISGNRSFENDQSTFKFFIRKFYSIFENNTSSRYELSIAIRGCGRFASPVKSFMGEWELKSLLSSLFKFSEKLMIVKIDNIDEITLHLSSFINAFASILYELNELEFWYLDQIEQVLETYFIIYPHLFVKSHHRFHMAVNRLISSMYFRGEYLKILLSRIVKKGLLISFSKANKSVLGLITTGDTPFYQVYKEVWYHLLNPSIDLGDIPEAFRLKSNIQQEVNTSIRKLIYDEMISSILSLIDKLDLQYSSKEELNNNNNKNNNNSQKDKDLIDQLEEEEEDENNATIKTIEFESEFDQLIPKTPKDIELFLNLVEFFKLFFTTNHTELFVQWIYIIGKDMIFNSKRYPLISGFYKMIQVVMEVTKKESYFYSIQDNEKDLDENNNTADTMITTTCEEDENKKNCFILFGKFIKEVVNNVSHFKDELLSSCLELLLSLPKQLINVSQLVPIVCLAFQYGLGYLKLGHVGLNAIEYWLKVVPQQVHNNLHLILPHLNDYLLMSSAAVSNSSGEGSSTSISIAFSEEKLSVGGFNRKKKFKSNSIDPKLLQFKTSVEDIQNRIIRLLGKLGGDNSFFLGDVNLLASGTETGVAWDTEQKLSFEFPFIDQKANIFLDSILPGVLSLAEKCTIRQTKVAACEFLHSILLFMIGKSSTASEEVSFSRLYKKIFPGLLKLSTDVEQVTKQLFQPLVFQIIHWFTRNKRQESDDTMTLLNAIIDAVGHPLDGALREFAGKCLSEFTKWSLKNTSQKQQEKNPFNFKSILKRIYSLAHHPNSHKRLGAAISLNELYRVFREEDILVNHFIFEIMHNILFSLRIGDDNADDSIEIASKFSNVLVALTKVIQRKADLLNNPDTSRREHKDLSDFVSWVMKDCCSRPENIARYESMQLFIQLVVLLPGIKTPIQWIKKQQPLDQYLISIAESQAVWKIPRVDTANSTSSSAKANLAIKEIEFWYKRLSTSLNVYLWYFGQGFLDPQMIIGSSTSKILTTAFHIFPNEFALLETDKLSLFSSMTLSELEHYNRLKCSVIMNLFGLFILLMEKHNVEQVMSYGGISFIHLLVLSMMDPKKLGFDTISPDNMIIGQESKSSEDVSDQSKQEISNLLGRQFKFPPLSEITARIIKILIENGGAKYKDTIYQVVREYILLDQYNLLQIDKLLAQQGSDRIIQLIHCYKNLYTNGMLDTLLLEISNSTAQTAQSTLISKCTNSQSFANLMLEYLFEHSTKLSPSRLLVFKQLLELVFTIGISSDKLLSYIIDPTVKDKKDKKDDNNNNSDKMDTDDKPEPPKDSRYDIFYKYYIIEINTFVSNHFESFLTLLANIVIQTNSIHKILNDICILKQSLSSQKLINPKKEILSIIGFLEKIKQWSLSNNLKIVEKENIVEFTKNLIKIEPIVFFETKQGYDYVYSIVTNYLTRSNPLSFKNKVLELLPYLLSCHKHLDYSIIKEKLNEIVVYDFPLNSKDLTQRSPIYNEYVTTIERFLETLEITKNPFMIDVLLHVLKETDHSHIQFINLSIQKIISSTNDQQAKDLFSHCFQIFLSQDYQDELKITLIDKFCVPLIHHMKETVLVQLFCQNLTSFMSIIQPLTPKYLSDSQERKSSIIEKICCFRLVEALYQSLSSTIIKDTVNPYFYDKPDAKGTELTAAIMKAAHSAKSEKLTSDDKFVTRQLCTLYHSAAYCALASVILCTQTKENFFHVFFFKENKDKNEYLWENIVNTELEYKFEPETNFIINYNSPQSLFSNDLRYLSSQYLVDSSLSQDFISKSFIEDEDKVVDSNNILIGQKNNSITVNEIDTDIEIDQINSNPSMIALLKIIDYYQLKFVSTTPTIGEPQLSDMPKWMTEIYNKINDSDLHPNIIIFMIKIIINRPQYFERFYKYWVPILLDYVVSKNTGGSGFHYFIRDVCLILLSWPNLYSVSDKLPVAFSTKQLISKFINYLFKNCYCSDRRILKSNLTIIKQFTENWKGLFTIDQSTIVEYLVQKGDYKSKSRQIKTTGLVLLSIMLCNGIPAFDASNHGTGGQSEFKFYQILLDNLQDFKELYDATSEVCGMILLYNSKHQIQSNTFQQMLKDKINTLLANNDYQRVFSCLYFIALHYPGFVASFYSKIFNLLPQLTNDIRSMALNIISWCSNDIPDLFQKLKSCNLDNLIHIRDGDTQLVLLQILNKILTNPTVDSSQKQQLVNLLKEQHGLLTSSTTNEHCRLLYYEMIMYIYHQNFNDADQDRDIILCLLIGLSDESEMIGKKLFEFWDNVNSSNPSTIARIIQLFTTMYAPETEGKWLSNSCCLLLSICNKSPDFSKLLFEKPLSECTFKEVVLDSSWQNRTSNMNPLFSSSQYGLDGESSQISSSMMMDQDEIRATQTPQFTLTQTAFREFYPSSNSQSVDSDVTMSVSSSSSQGSQRSNSNGKKKQLNVVASGDLRSNTYNQLRKRFKKVDERVQDGRIAGFARLQVMRNKERESFLEKSKQARENKITMIRKYRSGELPDIQIKSQDVLKPLLILCQKDSNIGVYIFSSLFTTIYKNSKQQQQKDEIKQAIFEIVDKCRFNTSLVSCLLNIFEKNLDLSPTYGQITNIALKSNNHPMAIILIEKLLNIVLNNNNKKKTTPDDNRVIDDAWNSLRELYRALKEEDIILGILEKQSSTSEYTKKALEFELKGDWIQMLKTYDEATLKLEEGAITNITDAETNLWENGRLDCLTKLRNWTHLRDNFNAYYPNPMTIFEDYNQRETLFHYFLQYHLKVKENWPSLYQFISSLNLEQYQFLETKFPGELAFLEITRSDHNKAQYYIQKFYQTFKEQWASSHPLAIASRHKILQPIQKIVEIEEFLSLSLFSINSDVTINTNQLNSLLKQWKHRYPSLMDDIEVWDDIVSFRSVLLEKIYERFTTSFANIESKNQDQESIVNKVKSTLIQERAELYHKMSKGARKLGNVVVSESYFRLSVKSYPKTKDNDLAFPLVSSLLNIYCMKAKNSPSPMETLDRFVKALKFIDSKKDDETIASSKQNLQKYLMMNGDILWELYQLDRKLGSELVSDSIKKNQIGGSLSSTSVNRLRDELFSLTFKSFSESISLSNENKKDQHVDKKHKSANLKFANFCDNVLRDKQSTQSNSIFSVDSENIQLAKSTIRSTLEAIREEIPGAIDKFPRLLELLQQFDKSLEIITEFKELISTIPSWMFIRWISQMFPYLELPQGPLVLPILLEIAKYYPQAIYFPYKISSEQFTPVALKLSLPLSNLLQHPLLDSLIQEFLRLTHPEHRFKDYMEEMKALLKMAPINSQLICKLGTEIYNDCFNQKTVKGEYNLKFAKEWEAKFIQHFGADGSKTLKMDVKKLVEVVGEMSANMNKAMKPTSTASMKLKDFSFRLAEFDKSNFSSSQEMEIPGQYSGVGKPQPDTHIKISSFDTNILVMGSLRKPKRIKIHGNDEKDYPFLIKGGEDLRLDQRIQQLFRVMNEILGRDTAASKRGLRVTTYQVVPMTSKVGIIEWINDTKPLREILEEQLAIQTKMPRSQVSISRLESTKIHNDWIQEFSKYLKGGAAAGPLYQQMFIHANRDNAVKKLDRQHARIPADLLQKGIWALSSSPESYLFIRNSFARSLAAFSICSYIIGIGDRHLENFLISQKDGRLIGIDFGHAFGTATQFLPIPELMPFRLTRQFTSFLAPLESVGLLNHSMTYTLGALESNKDILLSTMDVFVKEPLLDWSKLANRLVKEQGKHPKDTKNEWFPKQKVALAKKKLEMYNPAYITLEELAGSVHNGLAYDSALQLITKGDIKYNIRAKVNKVCSSVKEQVDCLIDQASDPNILSRTWVGWNGAL</sequence>
<dbReference type="SMART" id="SM01343">
    <property type="entry name" value="FATC"/>
    <property type="match status" value="1"/>
</dbReference>
<dbReference type="InterPro" id="IPR003151">
    <property type="entry name" value="PIK-rel_kinase_FAT"/>
</dbReference>
<comment type="subcellular location">
    <subcellularLocation>
        <location evidence="1">Nucleus</location>
        <location evidence="1">Nucleolus</location>
    </subcellularLocation>
</comment>
<keyword evidence="8" id="KW-0227">DNA damage</keyword>
<dbReference type="Pfam" id="PF20500">
    <property type="entry name" value="DNA-PKcs_N"/>
    <property type="match status" value="1"/>
</dbReference>
<dbReference type="InterPro" id="IPR046804">
    <property type="entry name" value="DNA-PKcs_N"/>
</dbReference>
<keyword evidence="12" id="KW-0539">Nucleus</keyword>
<dbReference type="CDD" id="cd05172">
    <property type="entry name" value="PIKKc_DNA-PK"/>
    <property type="match status" value="1"/>
</dbReference>
<dbReference type="SMART" id="SM00146">
    <property type="entry name" value="PI3Kc"/>
    <property type="match status" value="1"/>
</dbReference>
<name>A0A8J4V9A5_9MYCE</name>
<keyword evidence="7" id="KW-0547">Nucleotide-binding</keyword>
<evidence type="ECO:0000256" key="5">
    <source>
        <dbReference type="ARBA" id="ARBA00022553"/>
    </source>
</evidence>
<keyword evidence="10" id="KW-0067">ATP-binding</keyword>
<dbReference type="Pfam" id="PF00454">
    <property type="entry name" value="PI3_PI4_kinase"/>
    <property type="match status" value="1"/>
</dbReference>
<dbReference type="InterPro" id="IPR000403">
    <property type="entry name" value="PI3/4_kinase_cat_dom"/>
</dbReference>
<dbReference type="InterPro" id="IPR014009">
    <property type="entry name" value="PIK_FAT"/>
</dbReference>
<dbReference type="GO" id="GO:0005524">
    <property type="term" value="F:ATP binding"/>
    <property type="evidence" value="ECO:0007669"/>
    <property type="project" value="UniProtKB-KW"/>
</dbReference>
<keyword evidence="19" id="KW-1185">Reference proteome</keyword>
<protein>
    <recommendedName>
        <fullName evidence="3">DNA-dependent protein kinase catalytic subunit</fullName>
        <ecNumber evidence="2">2.7.11.1</ecNumber>
    </recommendedName>
</protein>
<evidence type="ECO:0000259" key="15">
    <source>
        <dbReference type="PROSITE" id="PS50290"/>
    </source>
</evidence>
<dbReference type="Pfam" id="PF02259">
    <property type="entry name" value="FAT"/>
    <property type="match status" value="1"/>
</dbReference>
<dbReference type="Pfam" id="PF19704">
    <property type="entry name" value="DNAPKcs_CC5"/>
    <property type="match status" value="1"/>
</dbReference>
<dbReference type="PROSITE" id="PS51189">
    <property type="entry name" value="FAT"/>
    <property type="match status" value="1"/>
</dbReference>
<dbReference type="InterPro" id="IPR037706">
    <property type="entry name" value="DNA-PK_dom"/>
</dbReference>
<dbReference type="OrthoDB" id="431717at2759"/>
<feature type="coiled-coil region" evidence="13">
    <location>
        <begin position="614"/>
        <end position="641"/>
    </location>
</feature>
<dbReference type="InterPro" id="IPR045581">
    <property type="entry name" value="DNAPKcs_CC5"/>
</dbReference>
<accession>A0A8J4V9A5</accession>
<evidence type="ECO:0000256" key="13">
    <source>
        <dbReference type="SAM" id="Coils"/>
    </source>
</evidence>
<evidence type="ECO:0000256" key="4">
    <source>
        <dbReference type="ARBA" id="ARBA00022527"/>
    </source>
</evidence>
<comment type="caution">
    <text evidence="18">The sequence shown here is derived from an EMBL/GenBank/DDBJ whole genome shotgun (WGS) entry which is preliminary data.</text>
</comment>
<dbReference type="InterPro" id="IPR016024">
    <property type="entry name" value="ARM-type_fold"/>
</dbReference>
<dbReference type="Pfam" id="PF08163">
    <property type="entry name" value="DNAPKcs_CC3"/>
    <property type="match status" value="1"/>
</dbReference>
<dbReference type="SUPFAM" id="SSF48371">
    <property type="entry name" value="ARM repeat"/>
    <property type="match status" value="3"/>
</dbReference>
<dbReference type="Pfam" id="PF20502">
    <property type="entry name" value="DNAPKcs_CC1-2"/>
    <property type="match status" value="2"/>
</dbReference>
<dbReference type="PROSITE" id="PS00916">
    <property type="entry name" value="PI3_4_KINASE_2"/>
    <property type="match status" value="1"/>
</dbReference>
<dbReference type="Gene3D" id="1.10.1070.11">
    <property type="entry name" value="Phosphatidylinositol 3-/4-kinase, catalytic domain"/>
    <property type="match status" value="1"/>
</dbReference>
<reference evidence="18" key="1">
    <citation type="submission" date="2020-01" db="EMBL/GenBank/DDBJ databases">
        <title>Development of genomics and gene disruption for Polysphondylium violaceum indicates a role for the polyketide synthase stlB in stalk morphogenesis.</title>
        <authorList>
            <person name="Narita B."/>
            <person name="Kawabe Y."/>
            <person name="Kin K."/>
            <person name="Saito T."/>
            <person name="Gibbs R."/>
            <person name="Kuspa A."/>
            <person name="Muzny D."/>
            <person name="Queller D."/>
            <person name="Richards S."/>
            <person name="Strassman J."/>
            <person name="Sucgang R."/>
            <person name="Worley K."/>
            <person name="Schaap P."/>
        </authorList>
    </citation>
    <scope>NUCLEOTIDE SEQUENCE</scope>
    <source>
        <strain evidence="18">QSvi11</strain>
    </source>
</reference>
<dbReference type="EMBL" id="AJWJ01000081">
    <property type="protein sequence ID" value="KAF2075899.1"/>
    <property type="molecule type" value="Genomic_DNA"/>
</dbReference>
<dbReference type="PROSITE" id="PS50290">
    <property type="entry name" value="PI3_4_KINASE_3"/>
    <property type="match status" value="1"/>
</dbReference>
<evidence type="ECO:0000259" key="17">
    <source>
        <dbReference type="PROSITE" id="PS51190"/>
    </source>
</evidence>
<evidence type="ECO:0000256" key="9">
    <source>
        <dbReference type="ARBA" id="ARBA00022777"/>
    </source>
</evidence>
<dbReference type="PANTHER" id="PTHR11139:SF68">
    <property type="entry name" value="DNA-DEPENDENT PROTEIN KINASE CATALYTIC SUBUNIT"/>
    <property type="match status" value="1"/>
</dbReference>
<dbReference type="InterPro" id="IPR018936">
    <property type="entry name" value="PI3/4_kinase_CS"/>
</dbReference>
<keyword evidence="13" id="KW-0175">Coiled coil</keyword>
<dbReference type="SUPFAM" id="SSF56112">
    <property type="entry name" value="Protein kinase-like (PK-like)"/>
    <property type="match status" value="1"/>
</dbReference>
<evidence type="ECO:0000256" key="10">
    <source>
        <dbReference type="ARBA" id="ARBA00022840"/>
    </source>
</evidence>
<dbReference type="SMART" id="SM01344">
    <property type="entry name" value="NUC194"/>
    <property type="match status" value="1"/>
</dbReference>
<evidence type="ECO:0000259" key="16">
    <source>
        <dbReference type="PROSITE" id="PS51189"/>
    </source>
</evidence>
<dbReference type="Proteomes" id="UP000695562">
    <property type="component" value="Unassembled WGS sequence"/>
</dbReference>
<keyword evidence="9" id="KW-0418">Kinase</keyword>
<proteinExistence type="predicted"/>
<evidence type="ECO:0000256" key="2">
    <source>
        <dbReference type="ARBA" id="ARBA00012513"/>
    </source>
</evidence>
<evidence type="ECO:0000256" key="8">
    <source>
        <dbReference type="ARBA" id="ARBA00022763"/>
    </source>
</evidence>
<keyword evidence="6" id="KW-0808">Transferase</keyword>
<evidence type="ECO:0000313" key="19">
    <source>
        <dbReference type="Proteomes" id="UP000695562"/>
    </source>
</evidence>